<keyword evidence="1" id="KW-1133">Transmembrane helix</keyword>
<dbReference type="EMBL" id="CP017708">
    <property type="protein sequence ID" value="WAN69297.1"/>
    <property type="molecule type" value="Genomic_DNA"/>
</dbReference>
<gene>
    <name evidence="2" type="ORF">BJP36_43870</name>
</gene>
<accession>A0A9Q9STE1</accession>
<keyword evidence="1" id="KW-0472">Membrane</keyword>
<reference evidence="2" key="1">
    <citation type="journal article" date="2017" name="Proc. Natl. Acad. Sci. U.S.A.">
        <title>Comparative genomics uncovers the prolific and distinctive metabolic potential of the cyanobacterial genus Moorea.</title>
        <authorList>
            <person name="Leao T."/>
            <person name="Castelao G."/>
            <person name="Korobeynikov A."/>
            <person name="Monroe E.A."/>
            <person name="Podell S."/>
            <person name="Glukhov E."/>
            <person name="Allen E.E."/>
            <person name="Gerwick W.H."/>
            <person name="Gerwick L."/>
        </authorList>
    </citation>
    <scope>NUCLEOTIDE SEQUENCE</scope>
    <source>
        <strain evidence="2">JHB</strain>
    </source>
</reference>
<reference evidence="2" key="2">
    <citation type="submission" date="2022-10" db="EMBL/GenBank/DDBJ databases">
        <authorList>
            <person name="Ngo T.-E."/>
        </authorList>
    </citation>
    <scope>NUCLEOTIDE SEQUENCE</scope>
    <source>
        <strain evidence="2">JHB</strain>
    </source>
</reference>
<organism evidence="2">
    <name type="scientific">Moorena producens (strain JHB)</name>
    <dbReference type="NCBI Taxonomy" id="1454205"/>
    <lineage>
        <taxon>Bacteria</taxon>
        <taxon>Bacillati</taxon>
        <taxon>Cyanobacteriota</taxon>
        <taxon>Cyanophyceae</taxon>
        <taxon>Coleofasciculales</taxon>
        <taxon>Coleofasciculaceae</taxon>
        <taxon>Moorena</taxon>
    </lineage>
</organism>
<evidence type="ECO:0000256" key="1">
    <source>
        <dbReference type="SAM" id="Phobius"/>
    </source>
</evidence>
<sequence>MQTAVNNLSLIPTDLFPVPCSLFPIPSSLFSLPYSLFPKKSENSIKSQIAIIHG</sequence>
<evidence type="ECO:0000313" key="2">
    <source>
        <dbReference type="EMBL" id="WAN69297.1"/>
    </source>
</evidence>
<name>A0A9Q9STE1_MOOP1</name>
<feature type="transmembrane region" description="Helical" evidence="1">
    <location>
        <begin position="15"/>
        <end position="37"/>
    </location>
</feature>
<proteinExistence type="predicted"/>
<dbReference type="AlphaFoldDB" id="A0A9Q9STE1"/>
<keyword evidence="1" id="KW-0812">Transmembrane</keyword>
<dbReference type="Proteomes" id="UP000176944">
    <property type="component" value="Chromosome"/>
</dbReference>
<protein>
    <submittedName>
        <fullName evidence="2">Uncharacterized protein</fullName>
    </submittedName>
</protein>